<feature type="transmembrane region" description="Helical" evidence="9">
    <location>
        <begin position="768"/>
        <end position="793"/>
    </location>
</feature>
<protein>
    <recommendedName>
        <fullName evidence="16">CSC1/OSCA1-like 7TM region domain-containing protein</fullName>
    </recommendedName>
</protein>
<dbReference type="InterPro" id="IPR045122">
    <property type="entry name" value="Csc1-like"/>
</dbReference>
<keyword evidence="7" id="KW-0175">Coiled coil</keyword>
<feature type="coiled-coil region" evidence="7">
    <location>
        <begin position="446"/>
        <end position="473"/>
    </location>
</feature>
<comment type="caution">
    <text evidence="14">The sequence shown here is derived from an EMBL/GenBank/DDBJ whole genome shotgun (WGS) entry which is preliminary data.</text>
</comment>
<evidence type="ECO:0000256" key="6">
    <source>
        <dbReference type="ARBA" id="ARBA00023136"/>
    </source>
</evidence>
<feature type="transmembrane region" description="Helical" evidence="9">
    <location>
        <begin position="308"/>
        <end position="327"/>
    </location>
</feature>
<comment type="subcellular location">
    <subcellularLocation>
        <location evidence="1">Membrane</location>
        <topology evidence="1">Multi-pass membrane protein</topology>
    </subcellularLocation>
</comment>
<accession>A0ABN9UN99</accession>
<keyword evidence="4 9" id="KW-0812">Transmembrane</keyword>
<feature type="compositionally biased region" description="Gly residues" evidence="8">
    <location>
        <begin position="130"/>
        <end position="140"/>
    </location>
</feature>
<evidence type="ECO:0000256" key="4">
    <source>
        <dbReference type="ARBA" id="ARBA00022692"/>
    </source>
</evidence>
<evidence type="ECO:0000256" key="5">
    <source>
        <dbReference type="ARBA" id="ARBA00022989"/>
    </source>
</evidence>
<dbReference type="EMBL" id="CAUYUJ010016060">
    <property type="protein sequence ID" value="CAK0861398.1"/>
    <property type="molecule type" value="Genomic_DNA"/>
</dbReference>
<evidence type="ECO:0000259" key="12">
    <source>
        <dbReference type="Pfam" id="PF13967"/>
    </source>
</evidence>
<dbReference type="PANTHER" id="PTHR13018">
    <property type="entry name" value="PROBABLE MEMBRANE PROTEIN DUF221-RELATED"/>
    <property type="match status" value="1"/>
</dbReference>
<evidence type="ECO:0000259" key="11">
    <source>
        <dbReference type="Pfam" id="PF02714"/>
    </source>
</evidence>
<feature type="domain" description="CSC1/OSCA1-like cytosolic" evidence="13">
    <location>
        <begin position="355"/>
        <end position="520"/>
    </location>
</feature>
<evidence type="ECO:0000256" key="1">
    <source>
        <dbReference type="ARBA" id="ARBA00004141"/>
    </source>
</evidence>
<dbReference type="InterPro" id="IPR032880">
    <property type="entry name" value="CSC1/OSCA1-like_N"/>
</dbReference>
<organism evidence="14 15">
    <name type="scientific">Prorocentrum cordatum</name>
    <dbReference type="NCBI Taxonomy" id="2364126"/>
    <lineage>
        <taxon>Eukaryota</taxon>
        <taxon>Sar</taxon>
        <taxon>Alveolata</taxon>
        <taxon>Dinophyceae</taxon>
        <taxon>Prorocentrales</taxon>
        <taxon>Prorocentraceae</taxon>
        <taxon>Prorocentrum</taxon>
    </lineage>
</organism>
<feature type="transmembrane region" description="Helical" evidence="9">
    <location>
        <begin position="570"/>
        <end position="595"/>
    </location>
</feature>
<evidence type="ECO:0000259" key="13">
    <source>
        <dbReference type="Pfam" id="PF14703"/>
    </source>
</evidence>
<dbReference type="Pfam" id="PF13967">
    <property type="entry name" value="RSN1_TM"/>
    <property type="match status" value="1"/>
</dbReference>
<feature type="transmembrane region" description="Helical" evidence="9">
    <location>
        <begin position="616"/>
        <end position="637"/>
    </location>
</feature>
<dbReference type="Proteomes" id="UP001189429">
    <property type="component" value="Unassembled WGS sequence"/>
</dbReference>
<keyword evidence="10" id="KW-0732">Signal</keyword>
<dbReference type="InterPro" id="IPR027815">
    <property type="entry name" value="CSC1/OSCA1-like_cyt"/>
</dbReference>
<keyword evidence="3" id="KW-0813">Transport</keyword>
<feature type="domain" description="CSC1/OSCA1-like 7TM region" evidence="11">
    <location>
        <begin position="571"/>
        <end position="792"/>
    </location>
</feature>
<dbReference type="Pfam" id="PF14703">
    <property type="entry name" value="PHM7_cyt"/>
    <property type="match status" value="1"/>
</dbReference>
<feature type="transmembrane region" description="Helical" evidence="9">
    <location>
        <begin position="805"/>
        <end position="825"/>
    </location>
</feature>
<evidence type="ECO:0000256" key="9">
    <source>
        <dbReference type="SAM" id="Phobius"/>
    </source>
</evidence>
<dbReference type="InterPro" id="IPR003864">
    <property type="entry name" value="CSC1/OSCA1-like_7TM"/>
</dbReference>
<evidence type="ECO:0000256" key="10">
    <source>
        <dbReference type="SAM" id="SignalP"/>
    </source>
</evidence>
<evidence type="ECO:0000256" key="3">
    <source>
        <dbReference type="ARBA" id="ARBA00022448"/>
    </source>
</evidence>
<feature type="transmembrane region" description="Helical" evidence="9">
    <location>
        <begin position="538"/>
        <end position="558"/>
    </location>
</feature>
<feature type="compositionally biased region" description="Basic and acidic residues" evidence="8">
    <location>
        <begin position="161"/>
        <end position="172"/>
    </location>
</feature>
<feature type="region of interest" description="Disordered" evidence="8">
    <location>
        <begin position="839"/>
        <end position="865"/>
    </location>
</feature>
<feature type="transmembrane region" description="Helical" evidence="9">
    <location>
        <begin position="269"/>
        <end position="288"/>
    </location>
</feature>
<evidence type="ECO:0000313" key="14">
    <source>
        <dbReference type="EMBL" id="CAK0861398.1"/>
    </source>
</evidence>
<dbReference type="PANTHER" id="PTHR13018:SF5">
    <property type="entry name" value="RE44586P"/>
    <property type="match status" value="1"/>
</dbReference>
<keyword evidence="6 9" id="KW-0472">Membrane</keyword>
<feature type="compositionally biased region" description="Low complexity" evidence="8">
    <location>
        <begin position="120"/>
        <end position="129"/>
    </location>
</feature>
<proteinExistence type="inferred from homology"/>
<dbReference type="Pfam" id="PF02714">
    <property type="entry name" value="RSN1_7TM"/>
    <property type="match status" value="1"/>
</dbReference>
<comment type="similarity">
    <text evidence="2">Belongs to the CSC1 (TC 1.A.17) family.</text>
</comment>
<keyword evidence="5 9" id="KW-1133">Transmembrane helix</keyword>
<feature type="compositionally biased region" description="Basic residues" evidence="8">
    <location>
        <begin position="846"/>
        <end position="858"/>
    </location>
</feature>
<reference evidence="14" key="1">
    <citation type="submission" date="2023-10" db="EMBL/GenBank/DDBJ databases">
        <authorList>
            <person name="Chen Y."/>
            <person name="Shah S."/>
            <person name="Dougan E. K."/>
            <person name="Thang M."/>
            <person name="Chan C."/>
        </authorList>
    </citation>
    <scope>NUCLEOTIDE SEQUENCE [LARGE SCALE GENOMIC DNA]</scope>
</reference>
<feature type="region of interest" description="Disordered" evidence="8">
    <location>
        <begin position="97"/>
        <end position="172"/>
    </location>
</feature>
<feature type="transmembrane region" description="Helical" evidence="9">
    <location>
        <begin position="657"/>
        <end position="677"/>
    </location>
</feature>
<keyword evidence="15" id="KW-1185">Reference proteome</keyword>
<evidence type="ECO:0000256" key="2">
    <source>
        <dbReference type="ARBA" id="ARBA00007779"/>
    </source>
</evidence>
<feature type="signal peptide" evidence="10">
    <location>
        <begin position="1"/>
        <end position="40"/>
    </location>
</feature>
<evidence type="ECO:0000256" key="7">
    <source>
        <dbReference type="SAM" id="Coils"/>
    </source>
</evidence>
<dbReference type="PROSITE" id="PS51257">
    <property type="entry name" value="PROKAR_LIPOPROTEIN"/>
    <property type="match status" value="1"/>
</dbReference>
<evidence type="ECO:0000256" key="8">
    <source>
        <dbReference type="SAM" id="MobiDB-lite"/>
    </source>
</evidence>
<feature type="domain" description="CSC1/OSCA1-like N-terminal transmembrane" evidence="12">
    <location>
        <begin position="183"/>
        <end position="328"/>
    </location>
</feature>
<gene>
    <name evidence="14" type="ORF">PCOR1329_LOCUS50089</name>
</gene>
<name>A0ABN9UN99_9DINO</name>
<sequence>MVARGGLFLQHPGGQACISMVAGARTALLVLGAIATLAAADSGACGSDDAGCAADAAELMPVELLQSELHVGRGVLAGHGHGHEAQRPAAAHHVAAAPMPPSADHPTWRRRRQTRREAPGARAAAPRGAGPAGRGGCRGGGRWRRHPRRGGLGFGNDVDDVQPHRRDGECGRRPHGLLGQFDFIETSLMYIILIGIIFVGFSIARRRYPLVYSKNVTKGFALGGSLPVPPNSFSGWVSTSYYVDLDKVSDSVGLDQAMLLRFCDLGMNIMKWIGVPMICIGGTCNLLFGGNAADGDNMSLLSFGNVEYGSWLYYPYSVVVWMVCVLVHKKICAAQADFLHLRFKWLREMDRVRANTILVDGIPEQYQRDDLLYDFFDRMFPGQSILDAHCVKDSGDLLTHWNRRIELRRLLREAEAIWELSGKDPEKRPQHSTSSVSIYGTKVDSIDSYQKELVEIEGQIKAEREKLEEDSKTVGGVNLSTGFVTFAERSCAEVALAVNVDEDLSDWIIENPPSPADILWVDLKQDPNARFGRELTGFMLVVGLYMAYLPIVVVITNLAELVDMGSLDTLWSVVAPTMGLQVMVAFLPTFLMIIFENFFTLKAGAWAQHKVQTWYFWFNVVFVIMIAAVGTDFFEFADALLTSPFSVFSLLGDTLPYATHYYCNYIVLQWFVHFMNLTRYVQYSKFKGFSALYSEEEAAKMCEPEDQHYYGIGSRSARFTTMMCIGLVYGTMSPPINLLTWVNFFVCRVVYGYTMVFAETKKTDLGGVFWATQLAHIYVGLMIYVVCMTGVFYCRVSPETDGDETVGSITAPVVISALAIPYVIWARRKFLETTQPTTGSACHSARCSRSRTRPRRRGTSAGTTCSQSVSQMTWRARTCSVPWAWRPRRPLSCPGCRAPRPPRRPSAVRCCRAAAARRARCSGGAPPAPGDARARGRAAPGACEELFFQGNDPQISGPGGAAKLAMASLTFVFGLWAPLPAPEEPSNNYIRRERRFLPPWRGLIISVPISSLVFRTWVPQVDIPTSVRRPPPAFLPMSVATRGSVRGLRVFESCLSLSGLLASVPRRLVKLQARALSLGGGEQDVDDYLPHGCQGVDRYRACTAARPGCDCSCRCPCLDLPGRVGALGRVSAARRRLAGRGGPPC</sequence>
<feature type="chain" id="PRO_5047475096" description="CSC1/OSCA1-like 7TM region domain-containing protein" evidence="10">
    <location>
        <begin position="41"/>
        <end position="1145"/>
    </location>
</feature>
<evidence type="ECO:0008006" key="16">
    <source>
        <dbReference type="Google" id="ProtNLM"/>
    </source>
</evidence>
<feature type="transmembrane region" description="Helical" evidence="9">
    <location>
        <begin position="187"/>
        <end position="204"/>
    </location>
</feature>
<evidence type="ECO:0000313" key="15">
    <source>
        <dbReference type="Proteomes" id="UP001189429"/>
    </source>
</evidence>